<dbReference type="KEGG" id="ole:K0B96_10220"/>
<evidence type="ECO:0000256" key="1">
    <source>
        <dbReference type="ARBA" id="ARBA00001864"/>
    </source>
</evidence>
<feature type="binding site" evidence="8 10">
    <location>
        <position position="87"/>
    </location>
    <ligand>
        <name>substrate</name>
    </ligand>
</feature>
<keyword evidence="7 8" id="KW-0456">Lyase</keyword>
<dbReference type="GO" id="GO:0008652">
    <property type="term" value="P:amino acid biosynthetic process"/>
    <property type="evidence" value="ECO:0007669"/>
    <property type="project" value="UniProtKB-KW"/>
</dbReference>
<dbReference type="PROSITE" id="PS01029">
    <property type="entry name" value="DEHYDROQUINASE_II"/>
    <property type="match status" value="1"/>
</dbReference>
<dbReference type="RefSeq" id="WP_220160804.1">
    <property type="nucleotide sequence ID" value="NZ_CP080507.1"/>
</dbReference>
<evidence type="ECO:0000256" key="3">
    <source>
        <dbReference type="ARBA" id="ARBA00004902"/>
    </source>
</evidence>
<evidence type="ECO:0000256" key="6">
    <source>
        <dbReference type="ARBA" id="ARBA00012060"/>
    </source>
</evidence>
<reference evidence="12" key="1">
    <citation type="submission" date="2021-08" db="EMBL/GenBank/DDBJ databases">
        <title>Genome of a novel bacterium of the phylum Verrucomicrobia, Oleiharenicola sp. KSB-15.</title>
        <authorList>
            <person name="Chung J.-H."/>
            <person name="Ahn J.-H."/>
            <person name="Yoon Y."/>
            <person name="Kim D.-Y."/>
            <person name="An S.-H."/>
            <person name="Park I."/>
            <person name="Yeon J."/>
        </authorList>
    </citation>
    <scope>NUCLEOTIDE SEQUENCE</scope>
    <source>
        <strain evidence="12">KSB-15</strain>
    </source>
</reference>
<dbReference type="SUPFAM" id="SSF52304">
    <property type="entry name" value="Type II 3-dehydroquinate dehydratase"/>
    <property type="match status" value="1"/>
</dbReference>
<evidence type="ECO:0000256" key="4">
    <source>
        <dbReference type="ARBA" id="ARBA00011037"/>
    </source>
</evidence>
<dbReference type="InterPro" id="IPR018509">
    <property type="entry name" value="DHquinase_II_CS"/>
</dbReference>
<evidence type="ECO:0000256" key="11">
    <source>
        <dbReference type="PIRSR" id="PIRSR001399-3"/>
    </source>
</evidence>
<protein>
    <recommendedName>
        <fullName evidence="6 8">3-dehydroquinate dehydratase</fullName>
        <shortName evidence="8">3-dehydroquinase</shortName>
        <ecNumber evidence="6 8">4.2.1.10</ecNumber>
    </recommendedName>
    <alternativeName>
        <fullName evidence="8">Type II DHQase</fullName>
    </alternativeName>
</protein>
<dbReference type="Gene3D" id="3.40.50.9100">
    <property type="entry name" value="Dehydroquinase, class II"/>
    <property type="match status" value="1"/>
</dbReference>
<feature type="active site" description="Proton acceptor" evidence="8 9">
    <location>
        <position position="23"/>
    </location>
</feature>
<dbReference type="InterPro" id="IPR036441">
    <property type="entry name" value="DHquinase_II_sf"/>
</dbReference>
<feature type="binding site" evidence="8 10">
    <location>
        <begin position="101"/>
        <end position="102"/>
    </location>
    <ligand>
        <name>substrate</name>
    </ligand>
</feature>
<feature type="binding site" evidence="8 10">
    <location>
        <position position="111"/>
    </location>
    <ligand>
        <name>substrate</name>
    </ligand>
</feature>
<dbReference type="NCBIfam" id="NF003805">
    <property type="entry name" value="PRK05395.1-2"/>
    <property type="match status" value="1"/>
</dbReference>
<feature type="binding site" evidence="8 10">
    <location>
        <position position="80"/>
    </location>
    <ligand>
        <name>substrate</name>
    </ligand>
</feature>
<gene>
    <name evidence="8 12" type="primary">aroQ</name>
    <name evidence="12" type="ORF">K0B96_10220</name>
</gene>
<comment type="similarity">
    <text evidence="4 8">Belongs to the type-II 3-dehydroquinase family.</text>
</comment>
<dbReference type="NCBIfam" id="TIGR01088">
    <property type="entry name" value="aroQ"/>
    <property type="match status" value="1"/>
</dbReference>
<dbReference type="HAMAP" id="MF_00169">
    <property type="entry name" value="AroQ"/>
    <property type="match status" value="1"/>
</dbReference>
<dbReference type="EC" id="4.2.1.10" evidence="6 8"/>
<comment type="pathway">
    <text evidence="3 8">Metabolic intermediate biosynthesis; chorismate biosynthesis; chorismate from D-erythrose 4-phosphate and phosphoenolpyruvate: step 3/7.</text>
</comment>
<feature type="binding site" evidence="8 10">
    <location>
        <position position="74"/>
    </location>
    <ligand>
        <name>substrate</name>
    </ligand>
</feature>
<dbReference type="PANTHER" id="PTHR21272:SF3">
    <property type="entry name" value="CATABOLIC 3-DEHYDROQUINASE"/>
    <property type="match status" value="1"/>
</dbReference>
<keyword evidence="13" id="KW-1185">Reference proteome</keyword>
<evidence type="ECO:0000256" key="7">
    <source>
        <dbReference type="ARBA" id="ARBA00023239"/>
    </source>
</evidence>
<dbReference type="Pfam" id="PF01220">
    <property type="entry name" value="DHquinase_II"/>
    <property type="match status" value="1"/>
</dbReference>
<evidence type="ECO:0000256" key="8">
    <source>
        <dbReference type="HAMAP-Rule" id="MF_00169"/>
    </source>
</evidence>
<proteinExistence type="inferred from homology"/>
<keyword evidence="8" id="KW-0057">Aromatic amino acid biosynthesis</keyword>
<dbReference type="InterPro" id="IPR001874">
    <property type="entry name" value="DHquinase_II"/>
</dbReference>
<dbReference type="CDD" id="cd00466">
    <property type="entry name" value="DHQase_II"/>
    <property type="match status" value="1"/>
</dbReference>
<evidence type="ECO:0000313" key="12">
    <source>
        <dbReference type="EMBL" id="QYM77700.1"/>
    </source>
</evidence>
<accession>A0A8F9TRJ6</accession>
<evidence type="ECO:0000256" key="5">
    <source>
        <dbReference type="ARBA" id="ARBA00011193"/>
    </source>
</evidence>
<dbReference type="GO" id="GO:0009073">
    <property type="term" value="P:aromatic amino acid family biosynthetic process"/>
    <property type="evidence" value="ECO:0007669"/>
    <property type="project" value="UniProtKB-KW"/>
</dbReference>
<dbReference type="PANTHER" id="PTHR21272">
    <property type="entry name" value="CATABOLIC 3-DEHYDROQUINASE"/>
    <property type="match status" value="1"/>
</dbReference>
<comment type="subunit">
    <text evidence="5 8">Homododecamer.</text>
</comment>
<feature type="active site" description="Proton donor" evidence="8 9">
    <location>
        <position position="100"/>
    </location>
</feature>
<comment type="catalytic activity">
    <reaction evidence="1 8">
        <text>3-dehydroquinate = 3-dehydroshikimate + H2O</text>
        <dbReference type="Rhea" id="RHEA:21096"/>
        <dbReference type="ChEBI" id="CHEBI:15377"/>
        <dbReference type="ChEBI" id="CHEBI:16630"/>
        <dbReference type="ChEBI" id="CHEBI:32364"/>
        <dbReference type="EC" id="4.2.1.10"/>
    </reaction>
</comment>
<dbReference type="PIRSF" id="PIRSF001399">
    <property type="entry name" value="DHquinase_II"/>
    <property type="match status" value="1"/>
</dbReference>
<dbReference type="AlphaFoldDB" id="A0A8F9TRJ6"/>
<organism evidence="12 13">
    <name type="scientific">Horticoccus luteus</name>
    <dbReference type="NCBI Taxonomy" id="2862869"/>
    <lineage>
        <taxon>Bacteria</taxon>
        <taxon>Pseudomonadati</taxon>
        <taxon>Verrucomicrobiota</taxon>
        <taxon>Opitutia</taxon>
        <taxon>Opitutales</taxon>
        <taxon>Opitutaceae</taxon>
        <taxon>Horticoccus</taxon>
    </lineage>
</organism>
<feature type="site" description="Transition state stabilizer" evidence="8 11">
    <location>
        <position position="18"/>
    </location>
</feature>
<evidence type="ECO:0000313" key="13">
    <source>
        <dbReference type="Proteomes" id="UP000825051"/>
    </source>
</evidence>
<dbReference type="EMBL" id="CP080507">
    <property type="protein sequence ID" value="QYM77700.1"/>
    <property type="molecule type" value="Genomic_DNA"/>
</dbReference>
<dbReference type="GO" id="GO:0019631">
    <property type="term" value="P:quinate catabolic process"/>
    <property type="evidence" value="ECO:0007669"/>
    <property type="project" value="TreeGrafter"/>
</dbReference>
<sequence>MKKIALLHGPNLDRLGKREPEIYGRATLADLETALRAEFGTAAELHFFQSNHEGALIDEIARLAEAKFDALVLNAGALTHTSVALRDAVAGSGLKTVEVHISNVYRREEFRHHSYLSGVSVGVVAGLGFEGYHAALRFLLPA</sequence>
<keyword evidence="8" id="KW-0028">Amino-acid biosynthesis</keyword>
<dbReference type="GO" id="GO:0003855">
    <property type="term" value="F:3-dehydroquinate dehydratase activity"/>
    <property type="evidence" value="ECO:0007669"/>
    <property type="project" value="UniProtKB-UniRule"/>
</dbReference>
<evidence type="ECO:0000256" key="10">
    <source>
        <dbReference type="PIRSR" id="PIRSR001399-2"/>
    </source>
</evidence>
<dbReference type="NCBIfam" id="NF003807">
    <property type="entry name" value="PRK05395.1-4"/>
    <property type="match status" value="1"/>
</dbReference>
<name>A0A8F9TRJ6_9BACT</name>
<evidence type="ECO:0000256" key="2">
    <source>
        <dbReference type="ARBA" id="ARBA00003924"/>
    </source>
</evidence>
<evidence type="ECO:0000256" key="9">
    <source>
        <dbReference type="PIRSR" id="PIRSR001399-1"/>
    </source>
</evidence>
<dbReference type="UniPathway" id="UPA00053">
    <property type="reaction ID" value="UER00086"/>
</dbReference>
<dbReference type="GO" id="GO:0009423">
    <property type="term" value="P:chorismate biosynthetic process"/>
    <property type="evidence" value="ECO:0007669"/>
    <property type="project" value="UniProtKB-UniRule"/>
</dbReference>
<comment type="function">
    <text evidence="2 8">Catalyzes a trans-dehydration via an enolate intermediate.</text>
</comment>
<dbReference type="Proteomes" id="UP000825051">
    <property type="component" value="Chromosome"/>
</dbReference>